<dbReference type="InterPro" id="IPR003029">
    <property type="entry name" value="S1_domain"/>
</dbReference>
<dbReference type="Gene3D" id="2.40.50.140">
    <property type="entry name" value="Nucleic acid-binding proteins"/>
    <property type="match status" value="1"/>
</dbReference>
<name>I7LB07_9LACO</name>
<accession>I7LB07</accession>
<dbReference type="InterPro" id="IPR012340">
    <property type="entry name" value="NA-bd_OB-fold"/>
</dbReference>
<dbReference type="PATRIC" id="fig|1423790.3.peg.1163"/>
<evidence type="ECO:0000313" key="2">
    <source>
        <dbReference type="EMBL" id="CCI85141.1"/>
    </source>
</evidence>
<comment type="caution">
    <text evidence="2">The sequence shown here is derived from an EMBL/GenBank/DDBJ whole genome shotgun (WGS) entry which is preliminary data.</text>
</comment>
<dbReference type="Proteomes" id="UP000009311">
    <property type="component" value="Unassembled WGS sequence"/>
</dbReference>
<dbReference type="RefSeq" id="WP_009559691.1">
    <property type="nucleotide sequence ID" value="NZ_AYZN01000003.1"/>
</dbReference>
<dbReference type="GO" id="GO:0003676">
    <property type="term" value="F:nucleic acid binding"/>
    <property type="evidence" value="ECO:0007669"/>
    <property type="project" value="InterPro"/>
</dbReference>
<sequence>MAKYQVGERVTGVINNITDLGIFVTLDARKSGLIHHSDWDGSWPSQRGRYRIGDEIRSVIVHVNKGKLGLSLARINDPDLIDPTNQYTQVKAADFAKVLNQTSAKAKKAISDLEQVLEEYR</sequence>
<dbReference type="SUPFAM" id="SSF50249">
    <property type="entry name" value="Nucleic acid-binding proteins"/>
    <property type="match status" value="1"/>
</dbReference>
<keyword evidence="3" id="KW-1185">Reference proteome</keyword>
<dbReference type="AlphaFoldDB" id="I7LB07"/>
<dbReference type="OrthoDB" id="9810507at2"/>
<dbReference type="eggNOG" id="COG0539">
    <property type="taxonomic scope" value="Bacteria"/>
</dbReference>
<reference evidence="2 3" key="1">
    <citation type="submission" date="2012-06" db="EMBL/GenBank/DDBJ databases">
        <title>Draft Genome Sequence of Lactobacillus pasteurii CRBIP 24.76T.</title>
        <authorList>
            <person name="Cousin S."/>
            <person name="Bouchier C."/>
            <person name="Loux V."/>
            <person name="Ma L."/>
            <person name="Creno S."/>
            <person name="Bizet C."/>
            <person name="Clermont D."/>
        </authorList>
    </citation>
    <scope>NUCLEOTIDE SEQUENCE [LARGE SCALE GENOMIC DNA]</scope>
    <source>
        <strain evidence="3">CRBIP 24.76T</strain>
    </source>
</reference>
<dbReference type="STRING" id="1423790.BN53_03435"/>
<proteinExistence type="predicted"/>
<protein>
    <submittedName>
        <fullName evidence="2">S1 family RNA-binding protein</fullName>
    </submittedName>
</protein>
<dbReference type="EMBL" id="CAKD01000020">
    <property type="protein sequence ID" value="CCI85141.1"/>
    <property type="molecule type" value="Genomic_DNA"/>
</dbReference>
<dbReference type="SMART" id="SM00316">
    <property type="entry name" value="S1"/>
    <property type="match status" value="1"/>
</dbReference>
<evidence type="ECO:0000313" key="3">
    <source>
        <dbReference type="Proteomes" id="UP000009311"/>
    </source>
</evidence>
<gene>
    <name evidence="2" type="ORF">BN53_03435</name>
</gene>
<dbReference type="PROSITE" id="PS50126">
    <property type="entry name" value="S1"/>
    <property type="match status" value="1"/>
</dbReference>
<feature type="domain" description="S1 motif" evidence="1">
    <location>
        <begin position="7"/>
        <end position="73"/>
    </location>
</feature>
<organism evidence="2 3">
    <name type="scientific">Lactobacillus pasteurii DSM 23907 = CRBIP 24.76</name>
    <dbReference type="NCBI Taxonomy" id="1423790"/>
    <lineage>
        <taxon>Bacteria</taxon>
        <taxon>Bacillati</taxon>
        <taxon>Bacillota</taxon>
        <taxon>Bacilli</taxon>
        <taxon>Lactobacillales</taxon>
        <taxon>Lactobacillaceae</taxon>
        <taxon>Lactobacillus</taxon>
    </lineage>
</organism>
<dbReference type="Pfam" id="PF00575">
    <property type="entry name" value="S1"/>
    <property type="match status" value="1"/>
</dbReference>
<evidence type="ECO:0000259" key="1">
    <source>
        <dbReference type="PROSITE" id="PS50126"/>
    </source>
</evidence>